<keyword evidence="2" id="KW-1185">Reference proteome</keyword>
<organism evidence="1 2">
    <name type="scientific">Saezia sanguinis</name>
    <dbReference type="NCBI Taxonomy" id="1965230"/>
    <lineage>
        <taxon>Bacteria</taxon>
        <taxon>Pseudomonadati</taxon>
        <taxon>Pseudomonadota</taxon>
        <taxon>Betaproteobacteria</taxon>
        <taxon>Burkholderiales</taxon>
        <taxon>Saeziaceae</taxon>
        <taxon>Saezia</taxon>
    </lineage>
</organism>
<name>A0A433SD07_9BURK</name>
<reference evidence="1 2" key="1">
    <citation type="submission" date="2018-01" db="EMBL/GenBank/DDBJ databases">
        <title>Saezia sanguinis gen. nov., sp. nov., in the order Burkholderiales isolated from human blood.</title>
        <authorList>
            <person name="Medina-Pascual M.J."/>
            <person name="Valdezate S."/>
            <person name="Monzon S."/>
            <person name="Cuesta I."/>
            <person name="Carrasco G."/>
            <person name="Villalon P."/>
            <person name="Saez-Nieto J.A."/>
        </authorList>
    </citation>
    <scope>NUCLEOTIDE SEQUENCE [LARGE SCALE GENOMIC DNA]</scope>
    <source>
        <strain evidence="1 2">CNM695-12</strain>
    </source>
</reference>
<dbReference type="AlphaFoldDB" id="A0A433SD07"/>
<sequence length="371" mass="41609">MKSDWIIRCCKWYSLCSILLLSGFVHAQPLSLYGLTLGEKLNLPNCAIEEQDRFSQGSLKSALLDVPQLCVVRNLGTMTTQTPFPLEVAIVAFPLLNQPPISLGNIVYVHLDKNNRLMRFFIQAPDKLDQSHWIIRALEQKFGPAQVNTTRRETSIFGDLEGSLLMQWTFPNRGAIEVSGATGYFPSGGKIVFNAWPMAQYITAVDAPRSNTTTLYGLTIDQPLRLPECSPMARMEDIQKTCILNSTLRQTFGTVNARGGSVFYPWKSPPSIATHDPVDVFVDEQGRLLWLRFRTNGVATQEKVLSELIAQFGEPTERFHARDIQYALPIGPESLFAIWERDDARITFIGQSQSGRLGSVMLTARRVIPDE</sequence>
<comment type="caution">
    <text evidence="1">The sequence shown here is derived from an EMBL/GenBank/DDBJ whole genome shotgun (WGS) entry which is preliminary data.</text>
</comment>
<dbReference type="Proteomes" id="UP000286947">
    <property type="component" value="Unassembled WGS sequence"/>
</dbReference>
<evidence type="ECO:0000313" key="1">
    <source>
        <dbReference type="EMBL" id="RUS66621.1"/>
    </source>
</evidence>
<gene>
    <name evidence="1" type="ORF">CUZ56_01901</name>
</gene>
<dbReference type="EMBL" id="PQSP01000004">
    <property type="protein sequence ID" value="RUS66621.1"/>
    <property type="molecule type" value="Genomic_DNA"/>
</dbReference>
<accession>A0A433SD07</accession>
<proteinExistence type="predicted"/>
<protein>
    <submittedName>
        <fullName evidence="1">Uncharacterized protein</fullName>
    </submittedName>
</protein>
<evidence type="ECO:0000313" key="2">
    <source>
        <dbReference type="Proteomes" id="UP000286947"/>
    </source>
</evidence>